<dbReference type="EMBL" id="BAABAH010000026">
    <property type="protein sequence ID" value="GAA3836746.1"/>
    <property type="molecule type" value="Genomic_DNA"/>
</dbReference>
<keyword evidence="2" id="KW-1185">Reference proteome</keyword>
<gene>
    <name evidence="1" type="ORF">GCM10022242_41690</name>
</gene>
<evidence type="ECO:0000313" key="2">
    <source>
        <dbReference type="Proteomes" id="UP001501821"/>
    </source>
</evidence>
<dbReference type="RefSeq" id="WP_344779032.1">
    <property type="nucleotide sequence ID" value="NZ_BAABAH010000026.1"/>
</dbReference>
<proteinExistence type="predicted"/>
<sequence>MLQSHAIALAQARSYVAALSDHANSHEASSAYEQVLITLDAVHGDQSPGLDDERPGPAGDGVLPAAAAAIKALEEHGVDVLWVELILAILEDARALDAR</sequence>
<name>A0ABP7J7L9_9ACTN</name>
<evidence type="ECO:0000313" key="1">
    <source>
        <dbReference type="EMBL" id="GAA3836746.1"/>
    </source>
</evidence>
<protein>
    <submittedName>
        <fullName evidence="1">Uncharacterized protein</fullName>
    </submittedName>
</protein>
<dbReference type="Proteomes" id="UP001501821">
    <property type="component" value="Unassembled WGS sequence"/>
</dbReference>
<organism evidence="1 2">
    <name type="scientific">Nocardioides panacisoli</name>
    <dbReference type="NCBI Taxonomy" id="627624"/>
    <lineage>
        <taxon>Bacteria</taxon>
        <taxon>Bacillati</taxon>
        <taxon>Actinomycetota</taxon>
        <taxon>Actinomycetes</taxon>
        <taxon>Propionibacteriales</taxon>
        <taxon>Nocardioidaceae</taxon>
        <taxon>Nocardioides</taxon>
    </lineage>
</organism>
<accession>A0ABP7J7L9</accession>
<reference evidence="2" key="1">
    <citation type="journal article" date="2019" name="Int. J. Syst. Evol. Microbiol.">
        <title>The Global Catalogue of Microorganisms (GCM) 10K type strain sequencing project: providing services to taxonomists for standard genome sequencing and annotation.</title>
        <authorList>
            <consortium name="The Broad Institute Genomics Platform"/>
            <consortium name="The Broad Institute Genome Sequencing Center for Infectious Disease"/>
            <person name="Wu L."/>
            <person name="Ma J."/>
        </authorList>
    </citation>
    <scope>NUCLEOTIDE SEQUENCE [LARGE SCALE GENOMIC DNA]</scope>
    <source>
        <strain evidence="2">JCM 16953</strain>
    </source>
</reference>
<comment type="caution">
    <text evidence="1">The sequence shown here is derived from an EMBL/GenBank/DDBJ whole genome shotgun (WGS) entry which is preliminary data.</text>
</comment>